<dbReference type="PROSITE" id="PS00061">
    <property type="entry name" value="ADH_SHORT"/>
    <property type="match status" value="1"/>
</dbReference>
<comment type="caution">
    <text evidence="4">The sequence shown here is derived from an EMBL/GenBank/DDBJ whole genome shotgun (WGS) entry which is preliminary data.</text>
</comment>
<dbReference type="InterPro" id="IPR002347">
    <property type="entry name" value="SDR_fam"/>
</dbReference>
<evidence type="ECO:0000256" key="1">
    <source>
        <dbReference type="ARBA" id="ARBA00006484"/>
    </source>
</evidence>
<dbReference type="InterPro" id="IPR036291">
    <property type="entry name" value="NAD(P)-bd_dom_sf"/>
</dbReference>
<dbReference type="Proteomes" id="UP001501237">
    <property type="component" value="Unassembled WGS sequence"/>
</dbReference>
<proteinExistence type="inferred from homology"/>
<reference evidence="5" key="1">
    <citation type="journal article" date="2019" name="Int. J. Syst. Evol. Microbiol.">
        <title>The Global Catalogue of Microorganisms (GCM) 10K type strain sequencing project: providing services to taxonomists for standard genome sequencing and annotation.</title>
        <authorList>
            <consortium name="The Broad Institute Genomics Platform"/>
            <consortium name="The Broad Institute Genome Sequencing Center for Infectious Disease"/>
            <person name="Wu L."/>
            <person name="Ma J."/>
        </authorList>
    </citation>
    <scope>NUCLEOTIDE SEQUENCE [LARGE SCALE GENOMIC DNA]</scope>
    <source>
        <strain evidence="5">JCM 9377</strain>
    </source>
</reference>
<evidence type="ECO:0000256" key="2">
    <source>
        <dbReference type="ARBA" id="ARBA00023002"/>
    </source>
</evidence>
<keyword evidence="5" id="KW-1185">Reference proteome</keyword>
<dbReference type="RefSeq" id="WP_344839752.1">
    <property type="nucleotide sequence ID" value="NZ_BAAAUV010000050.1"/>
</dbReference>
<evidence type="ECO:0000313" key="5">
    <source>
        <dbReference type="Proteomes" id="UP001501237"/>
    </source>
</evidence>
<dbReference type="PANTHER" id="PTHR44196">
    <property type="entry name" value="DEHYDROGENASE/REDUCTASE SDR FAMILY MEMBER 7B"/>
    <property type="match status" value="1"/>
</dbReference>
<sequence length="261" mass="26578">MDLAGVPVLVTGASSGIGRALAEALAGRGARLAIAARRGGLLEEVADGIGSRGAARPVVIEADLSRAGAADELAAAAVAGLGRVEILVNNAGAGLVAAQAAMGDDEGARALFETNLWSPLALTRRLLPELRASGGTVVNVTSSLQSVPIPLLGYYGASKAALAHLTRTLRHELEGSGVSVLEIVPGATETAARDVGLLPWRGRPMRTPPPVSPGSAAEAIVKAIERGRRRGVHPATSLLPLELPVIGRLVARIVTPRIDLG</sequence>
<dbReference type="InterPro" id="IPR020904">
    <property type="entry name" value="Sc_DH/Rdtase_CS"/>
</dbReference>
<dbReference type="PRINTS" id="PR00081">
    <property type="entry name" value="GDHRDH"/>
</dbReference>
<dbReference type="EMBL" id="BAAAUV010000050">
    <property type="protein sequence ID" value="GAA3242386.1"/>
    <property type="molecule type" value="Genomic_DNA"/>
</dbReference>
<protein>
    <submittedName>
        <fullName evidence="4">SDR family oxidoreductase</fullName>
    </submittedName>
</protein>
<evidence type="ECO:0000256" key="3">
    <source>
        <dbReference type="RuleBase" id="RU000363"/>
    </source>
</evidence>
<dbReference type="SUPFAM" id="SSF51735">
    <property type="entry name" value="NAD(P)-binding Rossmann-fold domains"/>
    <property type="match status" value="1"/>
</dbReference>
<keyword evidence="2" id="KW-0560">Oxidoreductase</keyword>
<dbReference type="Pfam" id="PF00106">
    <property type="entry name" value="adh_short"/>
    <property type="match status" value="1"/>
</dbReference>
<gene>
    <name evidence="4" type="ORF">GCM10010468_80070</name>
</gene>
<comment type="similarity">
    <text evidence="1 3">Belongs to the short-chain dehydrogenases/reductases (SDR) family.</text>
</comment>
<evidence type="ECO:0000313" key="4">
    <source>
        <dbReference type="EMBL" id="GAA3242386.1"/>
    </source>
</evidence>
<accession>A0ABP6QMD8</accession>
<dbReference type="PANTHER" id="PTHR44196:SF1">
    <property type="entry name" value="DEHYDROGENASE_REDUCTASE SDR FAMILY MEMBER 7B"/>
    <property type="match status" value="1"/>
</dbReference>
<dbReference type="Gene3D" id="3.40.50.720">
    <property type="entry name" value="NAD(P)-binding Rossmann-like Domain"/>
    <property type="match status" value="1"/>
</dbReference>
<dbReference type="PRINTS" id="PR00080">
    <property type="entry name" value="SDRFAMILY"/>
</dbReference>
<name>A0ABP6QMD8_9ACTN</name>
<organism evidence="4 5">
    <name type="scientific">Actinocorallia longicatena</name>
    <dbReference type="NCBI Taxonomy" id="111803"/>
    <lineage>
        <taxon>Bacteria</taxon>
        <taxon>Bacillati</taxon>
        <taxon>Actinomycetota</taxon>
        <taxon>Actinomycetes</taxon>
        <taxon>Streptosporangiales</taxon>
        <taxon>Thermomonosporaceae</taxon>
        <taxon>Actinocorallia</taxon>
    </lineage>
</organism>